<keyword evidence="8" id="KW-1185">Reference proteome</keyword>
<organism evidence="8 9">
    <name type="scientific">Agrilus planipennis</name>
    <name type="common">Emerald ash borer</name>
    <name type="synonym">Agrilus marcopoli</name>
    <dbReference type="NCBI Taxonomy" id="224129"/>
    <lineage>
        <taxon>Eukaryota</taxon>
        <taxon>Metazoa</taxon>
        <taxon>Ecdysozoa</taxon>
        <taxon>Arthropoda</taxon>
        <taxon>Hexapoda</taxon>
        <taxon>Insecta</taxon>
        <taxon>Pterygota</taxon>
        <taxon>Neoptera</taxon>
        <taxon>Endopterygota</taxon>
        <taxon>Coleoptera</taxon>
        <taxon>Polyphaga</taxon>
        <taxon>Elateriformia</taxon>
        <taxon>Buprestoidea</taxon>
        <taxon>Buprestidae</taxon>
        <taxon>Agrilinae</taxon>
        <taxon>Agrilus</taxon>
    </lineage>
</organism>
<dbReference type="FunFam" id="1.20.5.110:FF:000003">
    <property type="entry name" value="60S ribosomal protein L13"/>
    <property type="match status" value="1"/>
</dbReference>
<dbReference type="KEGG" id="apln:112905230"/>
<evidence type="ECO:0000256" key="1">
    <source>
        <dbReference type="ARBA" id="ARBA00005640"/>
    </source>
</evidence>
<evidence type="ECO:0000256" key="7">
    <source>
        <dbReference type="ARBA" id="ARBA00065437"/>
    </source>
</evidence>
<dbReference type="PANTHER" id="PTHR11722">
    <property type="entry name" value="60S RIBOSOMAL PROTEIN L13"/>
    <property type="match status" value="1"/>
</dbReference>
<dbReference type="OrthoDB" id="10264538at2759"/>
<dbReference type="AlphaFoldDB" id="A0A7F5RAL4"/>
<evidence type="ECO:0000256" key="6">
    <source>
        <dbReference type="ARBA" id="ARBA00058367"/>
    </source>
</evidence>
<dbReference type="RefSeq" id="XP_025833003.1">
    <property type="nucleotide sequence ID" value="XM_025977218.1"/>
</dbReference>
<dbReference type="InParanoid" id="A0A7F5RAL4"/>
<keyword evidence="3" id="KW-0687">Ribonucleoprotein</keyword>
<sequence>MVRHNNTIPNNHFHKNWQKRVKTWFNQPAKKNRRRLNRDRRQKKLAPKPVDLLRPIVNCPSVRYNSKKRIGRGFTLREIKSAKIHPDYAKSIGIAVDYRRINKSAECLQQNVLRLKQYLAKLIVFPKGKISMPNEELVIKGVNSLSKPVLKIKAKVPSTEEKQFNAFITLRKARAEKRNLGRRIKRMKKAAQDIESGVSTRKMRVTDDYDD</sequence>
<comment type="subunit">
    <text evidence="7">Component of the 60S large ribosomal subunit (LSU).</text>
</comment>
<name>A0A7F5RAL4_AGRPL</name>
<dbReference type="Gene3D" id="1.20.5.110">
    <property type="match status" value="1"/>
</dbReference>
<keyword evidence="2" id="KW-0689">Ribosomal protein</keyword>
<evidence type="ECO:0000256" key="4">
    <source>
        <dbReference type="ARBA" id="ARBA00035216"/>
    </source>
</evidence>
<dbReference type="Pfam" id="PF01294">
    <property type="entry name" value="Ribosomal_L13e"/>
    <property type="match status" value="1"/>
</dbReference>
<dbReference type="GO" id="GO:0006412">
    <property type="term" value="P:translation"/>
    <property type="evidence" value="ECO:0007669"/>
    <property type="project" value="InterPro"/>
</dbReference>
<dbReference type="GO" id="GO:0003723">
    <property type="term" value="F:RNA binding"/>
    <property type="evidence" value="ECO:0007669"/>
    <property type="project" value="TreeGrafter"/>
</dbReference>
<dbReference type="GO" id="GO:0022625">
    <property type="term" value="C:cytosolic large ribosomal subunit"/>
    <property type="evidence" value="ECO:0007669"/>
    <property type="project" value="TreeGrafter"/>
</dbReference>
<dbReference type="PANTHER" id="PTHR11722:SF0">
    <property type="entry name" value="LARGE RIBOSOMAL SUBUNIT PROTEIN EL13"/>
    <property type="match status" value="1"/>
</dbReference>
<gene>
    <name evidence="9" type="primary">LOC112905230</name>
</gene>
<reference evidence="9" key="1">
    <citation type="submission" date="2025-08" db="UniProtKB">
        <authorList>
            <consortium name="RefSeq"/>
        </authorList>
    </citation>
    <scope>IDENTIFICATION</scope>
    <source>
        <tissue evidence="9">Entire body</tissue>
    </source>
</reference>
<comment type="similarity">
    <text evidence="1">Belongs to the eukaryotic ribosomal protein eL13 family.</text>
</comment>
<dbReference type="Proteomes" id="UP000192223">
    <property type="component" value="Unplaced"/>
</dbReference>
<evidence type="ECO:0000313" key="8">
    <source>
        <dbReference type="Proteomes" id="UP000192223"/>
    </source>
</evidence>
<evidence type="ECO:0000256" key="3">
    <source>
        <dbReference type="ARBA" id="ARBA00023274"/>
    </source>
</evidence>
<protein>
    <recommendedName>
        <fullName evidence="4">Large ribosomal subunit protein eL13</fullName>
    </recommendedName>
    <alternativeName>
        <fullName evidence="5">60S ribosomal protein L13</fullName>
    </alternativeName>
</protein>
<comment type="function">
    <text evidence="6">Component of the ribosome, a large ribonucleoprotein complex responsible for the synthesis of proteins in the cell. The small ribosomal subunit (SSU) binds messenger RNAs (mRNAs) and translates the encoded message by selecting cognate aminoacyl-transfer RNA (tRNA) molecules. The large subunit (LSU) contains the ribosomal catalytic site termed the peptidyl transferase center (PTC), which catalyzes the formation of peptide bonds, thereby polymerizing the amino acids delivered by tRNAs into a polypeptide chain. The nascent polypeptides leave the ribosome through a tunnel in the LSU and interact with protein factors that function in enzymatic processing, targeting, and the membrane insertion of nascent chains at the exit of the ribosomal tunnel. As part of the LSU, it is probably required for its formation and the maturation of rRNAs.</text>
</comment>
<accession>A0A7F5RAL4</accession>
<evidence type="ECO:0000313" key="9">
    <source>
        <dbReference type="RefSeq" id="XP_025833003.1"/>
    </source>
</evidence>
<dbReference type="HAMAP" id="MF_00499">
    <property type="entry name" value="Ribosomal_eL13"/>
    <property type="match status" value="1"/>
</dbReference>
<dbReference type="GO" id="GO:0003735">
    <property type="term" value="F:structural constituent of ribosome"/>
    <property type="evidence" value="ECO:0007669"/>
    <property type="project" value="InterPro"/>
</dbReference>
<evidence type="ECO:0000256" key="2">
    <source>
        <dbReference type="ARBA" id="ARBA00022980"/>
    </source>
</evidence>
<dbReference type="GeneID" id="112905230"/>
<evidence type="ECO:0000256" key="5">
    <source>
        <dbReference type="ARBA" id="ARBA00035321"/>
    </source>
</evidence>
<proteinExistence type="inferred from homology"/>
<dbReference type="InterPro" id="IPR001380">
    <property type="entry name" value="Ribosomal_eL13"/>
</dbReference>